<comment type="catalytic activity">
    <reaction evidence="16">
        <text>valproyl-CoA + oxidized [electron-transfer flavoprotein] + H(+) = (2E)-2-propylpent-2-enoyl-CoA + reduced [electron-transfer flavoprotein]</text>
        <dbReference type="Rhea" id="RHEA:65344"/>
        <dbReference type="Rhea" id="RHEA-COMP:10685"/>
        <dbReference type="Rhea" id="RHEA-COMP:10686"/>
        <dbReference type="ChEBI" id="CHEBI:15378"/>
        <dbReference type="ChEBI" id="CHEBI:57692"/>
        <dbReference type="ChEBI" id="CHEBI:58307"/>
        <dbReference type="ChEBI" id="CHEBI:156457"/>
        <dbReference type="ChEBI" id="CHEBI:156458"/>
    </reaction>
    <physiologicalReaction direction="left-to-right" evidence="16">
        <dbReference type="Rhea" id="RHEA:65345"/>
    </physiologicalReaction>
</comment>
<evidence type="ECO:0000256" key="17">
    <source>
        <dbReference type="ARBA" id="ARBA00048592"/>
    </source>
</evidence>
<organism evidence="26 27">
    <name type="scientific">Trichogramma kaykai</name>
    <dbReference type="NCBI Taxonomy" id="54128"/>
    <lineage>
        <taxon>Eukaryota</taxon>
        <taxon>Metazoa</taxon>
        <taxon>Ecdysozoa</taxon>
        <taxon>Arthropoda</taxon>
        <taxon>Hexapoda</taxon>
        <taxon>Insecta</taxon>
        <taxon>Pterygota</taxon>
        <taxon>Neoptera</taxon>
        <taxon>Endopterygota</taxon>
        <taxon>Hymenoptera</taxon>
        <taxon>Apocrita</taxon>
        <taxon>Proctotrupomorpha</taxon>
        <taxon>Chalcidoidea</taxon>
        <taxon>Trichogrammatidae</taxon>
        <taxon>Trichogramma</taxon>
    </lineage>
</organism>
<evidence type="ECO:0000256" key="15">
    <source>
        <dbReference type="ARBA" id="ARBA00048235"/>
    </source>
</evidence>
<evidence type="ECO:0000256" key="20">
    <source>
        <dbReference type="ARBA" id="ARBA00049552"/>
    </source>
</evidence>
<evidence type="ECO:0000256" key="21">
    <source>
        <dbReference type="ARBA" id="ARBA00051903"/>
    </source>
</evidence>
<evidence type="ECO:0000259" key="25">
    <source>
        <dbReference type="Pfam" id="PF02771"/>
    </source>
</evidence>
<evidence type="ECO:0000256" key="5">
    <source>
        <dbReference type="ARBA" id="ARBA00022630"/>
    </source>
</evidence>
<evidence type="ECO:0000259" key="24">
    <source>
        <dbReference type="Pfam" id="PF02770"/>
    </source>
</evidence>
<dbReference type="InterPro" id="IPR009100">
    <property type="entry name" value="AcylCoA_DH/oxidase_NM_dom_sf"/>
</dbReference>
<keyword evidence="9" id="KW-0443">Lipid metabolism</keyword>
<dbReference type="InterPro" id="IPR036250">
    <property type="entry name" value="AcylCo_DH-like_C"/>
</dbReference>
<dbReference type="Pfam" id="PF02770">
    <property type="entry name" value="Acyl-CoA_dh_M"/>
    <property type="match status" value="1"/>
</dbReference>
<dbReference type="SUPFAM" id="SSF47203">
    <property type="entry name" value="Acyl-CoA dehydrogenase C-terminal domain-like"/>
    <property type="match status" value="1"/>
</dbReference>
<dbReference type="InterPro" id="IPR006089">
    <property type="entry name" value="Acyl-CoA_DH_CS"/>
</dbReference>
<comment type="pathway">
    <text evidence="2">Lipid metabolism; mitochondrial fatty acid beta-oxidation.</text>
</comment>
<proteinExistence type="inferred from homology"/>
<evidence type="ECO:0000256" key="4">
    <source>
        <dbReference type="ARBA" id="ARBA00011881"/>
    </source>
</evidence>
<comment type="cofactor">
    <cofactor evidence="1 22">
        <name>FAD</name>
        <dbReference type="ChEBI" id="CHEBI:57692"/>
    </cofactor>
</comment>
<evidence type="ECO:0000256" key="19">
    <source>
        <dbReference type="ARBA" id="ARBA00049192"/>
    </source>
</evidence>
<dbReference type="FunFam" id="1.10.540.10:FF:000012">
    <property type="entry name" value="Acyl-CoA dehydrogenase short/branched chain"/>
    <property type="match status" value="1"/>
</dbReference>
<evidence type="ECO:0000256" key="2">
    <source>
        <dbReference type="ARBA" id="ARBA00005198"/>
    </source>
</evidence>
<dbReference type="FunFam" id="1.20.140.10:FF:000002">
    <property type="entry name" value="Acyl-CoA dehydrogenase short/branched chain"/>
    <property type="match status" value="1"/>
</dbReference>
<dbReference type="PANTHER" id="PTHR43884:SF1">
    <property type="entry name" value="SHORT_BRANCHED CHAIN SPECIFIC ACYL-COA DEHYDROGENASE, MITOCHONDRIAL"/>
    <property type="match status" value="1"/>
</dbReference>
<comment type="similarity">
    <text evidence="3 22">Belongs to the acyl-CoA dehydrogenase family.</text>
</comment>
<accession>A0ABD2WQ33</accession>
<name>A0ABD2WQ33_9HYME</name>
<dbReference type="GO" id="GO:0003853">
    <property type="term" value="F:short-chain 2-methyl fatty acyl-CoA dehydrogenase activity"/>
    <property type="evidence" value="ECO:0007669"/>
    <property type="project" value="UniProtKB-EC"/>
</dbReference>
<dbReference type="PIRSF" id="PIRSF016578">
    <property type="entry name" value="HsaA"/>
    <property type="match status" value="1"/>
</dbReference>
<comment type="catalytic activity">
    <reaction evidence="21">
        <text>2-methylpropanoyl-CoA + oxidized [electron-transfer flavoprotein] + H(+) = 2-methylpropenoyl-CoA + reduced [electron-transfer flavoprotein]</text>
        <dbReference type="Rhea" id="RHEA:44180"/>
        <dbReference type="Rhea" id="RHEA-COMP:10685"/>
        <dbReference type="Rhea" id="RHEA-COMP:10686"/>
        <dbReference type="ChEBI" id="CHEBI:15378"/>
        <dbReference type="ChEBI" id="CHEBI:57338"/>
        <dbReference type="ChEBI" id="CHEBI:57692"/>
        <dbReference type="ChEBI" id="CHEBI:58307"/>
        <dbReference type="ChEBI" id="CHEBI:62500"/>
    </reaction>
    <physiologicalReaction direction="left-to-right" evidence="21">
        <dbReference type="Rhea" id="RHEA:44181"/>
    </physiologicalReaction>
</comment>
<evidence type="ECO:0000256" key="12">
    <source>
        <dbReference type="ARBA" id="ARBA00039850"/>
    </source>
</evidence>
<evidence type="ECO:0000256" key="18">
    <source>
        <dbReference type="ARBA" id="ARBA00049096"/>
    </source>
</evidence>
<comment type="catalytic activity">
    <reaction evidence="18">
        <text>butanoyl-CoA + oxidized [electron-transfer flavoprotein] + H(+) = (2E)-butenoyl-CoA + reduced [electron-transfer flavoprotein]</text>
        <dbReference type="Rhea" id="RHEA:24004"/>
        <dbReference type="Rhea" id="RHEA-COMP:10685"/>
        <dbReference type="Rhea" id="RHEA-COMP:10686"/>
        <dbReference type="ChEBI" id="CHEBI:15378"/>
        <dbReference type="ChEBI" id="CHEBI:57332"/>
        <dbReference type="ChEBI" id="CHEBI:57371"/>
        <dbReference type="ChEBI" id="CHEBI:57692"/>
        <dbReference type="ChEBI" id="CHEBI:58307"/>
    </reaction>
    <physiologicalReaction direction="left-to-right" evidence="18">
        <dbReference type="Rhea" id="RHEA:24005"/>
    </physiologicalReaction>
</comment>
<keyword evidence="5 22" id="KW-0285">Flavoprotein</keyword>
<evidence type="ECO:0000259" key="23">
    <source>
        <dbReference type="Pfam" id="PF00441"/>
    </source>
</evidence>
<feature type="domain" description="Acyl-CoA dehydrogenase/oxidase C-terminal" evidence="23">
    <location>
        <begin position="267"/>
        <end position="411"/>
    </location>
</feature>
<dbReference type="InterPro" id="IPR009075">
    <property type="entry name" value="AcylCo_DH/oxidase_C"/>
</dbReference>
<evidence type="ECO:0000256" key="8">
    <source>
        <dbReference type="ARBA" id="ARBA00023002"/>
    </source>
</evidence>
<dbReference type="PANTHER" id="PTHR43884">
    <property type="entry name" value="ACYL-COA DEHYDROGENASE"/>
    <property type="match status" value="1"/>
</dbReference>
<dbReference type="Gene3D" id="2.40.110.10">
    <property type="entry name" value="Butyryl-CoA Dehydrogenase, subunit A, domain 2"/>
    <property type="match status" value="1"/>
</dbReference>
<keyword evidence="6 22" id="KW-0274">FAD</keyword>
<dbReference type="InterPro" id="IPR046373">
    <property type="entry name" value="Acyl-CoA_Oxase/DH_mid-dom_sf"/>
</dbReference>
<gene>
    <name evidence="26" type="ORF">TKK_010738</name>
</gene>
<evidence type="ECO:0000256" key="11">
    <source>
        <dbReference type="ARBA" id="ARBA00039036"/>
    </source>
</evidence>
<comment type="subunit">
    <text evidence="4">Homotetramer.</text>
</comment>
<dbReference type="Pfam" id="PF02771">
    <property type="entry name" value="Acyl-CoA_dh_N"/>
    <property type="match status" value="1"/>
</dbReference>
<keyword evidence="8 22" id="KW-0560">Oxidoreductase</keyword>
<evidence type="ECO:0000256" key="13">
    <source>
        <dbReference type="ARBA" id="ARBA00041537"/>
    </source>
</evidence>
<dbReference type="InterPro" id="IPR013786">
    <property type="entry name" value="AcylCoA_DH/ox_N"/>
</dbReference>
<dbReference type="AlphaFoldDB" id="A0ABD2WQ33"/>
<evidence type="ECO:0000256" key="22">
    <source>
        <dbReference type="RuleBase" id="RU362125"/>
    </source>
</evidence>
<reference evidence="26 27" key="1">
    <citation type="journal article" date="2024" name="bioRxiv">
        <title>A reference genome for Trichogramma kaykai: A tiny desert-dwelling parasitoid wasp with competing sex-ratio distorters.</title>
        <authorList>
            <person name="Culotta J."/>
            <person name="Lindsey A.R."/>
        </authorList>
    </citation>
    <scope>NUCLEOTIDE SEQUENCE [LARGE SCALE GENOMIC DNA]</scope>
    <source>
        <strain evidence="26 27">KSX58</strain>
    </source>
</reference>
<comment type="catalytic activity">
    <reaction evidence="17">
        <text>(2R)-2-methylbutanoyl-CoA + oxidized [electron-transfer flavoprotein] + H(+) = ethylacryloyl-CoA + reduced [electron-transfer flavoprotein]</text>
        <dbReference type="Rhea" id="RHEA:65296"/>
        <dbReference type="Rhea" id="RHEA-COMP:10685"/>
        <dbReference type="Rhea" id="RHEA-COMP:10686"/>
        <dbReference type="ChEBI" id="CHEBI:15378"/>
        <dbReference type="ChEBI" id="CHEBI:57692"/>
        <dbReference type="ChEBI" id="CHEBI:58307"/>
        <dbReference type="ChEBI" id="CHEBI:156439"/>
        <dbReference type="ChEBI" id="CHEBI:156440"/>
    </reaction>
    <physiologicalReaction direction="left-to-right" evidence="17">
        <dbReference type="Rhea" id="RHEA:65297"/>
    </physiologicalReaction>
</comment>
<dbReference type="EC" id="1.3.8.5" evidence="11"/>
<feature type="domain" description="Acyl-CoA dehydrogenase/oxidase N-terminal" evidence="25">
    <location>
        <begin position="42"/>
        <end position="152"/>
    </location>
</feature>
<dbReference type="Gene3D" id="1.10.540.10">
    <property type="entry name" value="Acyl-CoA dehydrogenase/oxidase, N-terminal domain"/>
    <property type="match status" value="1"/>
</dbReference>
<evidence type="ECO:0000256" key="7">
    <source>
        <dbReference type="ARBA" id="ARBA00022832"/>
    </source>
</evidence>
<evidence type="ECO:0000256" key="6">
    <source>
        <dbReference type="ARBA" id="ARBA00022827"/>
    </source>
</evidence>
<dbReference type="PROSITE" id="PS00073">
    <property type="entry name" value="ACYL_COA_DH_2"/>
    <property type="match status" value="1"/>
</dbReference>
<evidence type="ECO:0000256" key="3">
    <source>
        <dbReference type="ARBA" id="ARBA00009347"/>
    </source>
</evidence>
<comment type="catalytic activity">
    <reaction evidence="15">
        <text>2-methylbutanoyl-CoA + oxidized [electron-transfer flavoprotein] + H(+) = (2E)-2-methylbut-2-enoyl-CoA + reduced [electron-transfer flavoprotein]</text>
        <dbReference type="Rhea" id="RHEA:43780"/>
        <dbReference type="Rhea" id="RHEA-COMP:10685"/>
        <dbReference type="Rhea" id="RHEA-COMP:10686"/>
        <dbReference type="ChEBI" id="CHEBI:15378"/>
        <dbReference type="ChEBI" id="CHEBI:57336"/>
        <dbReference type="ChEBI" id="CHEBI:57337"/>
        <dbReference type="ChEBI" id="CHEBI:57692"/>
        <dbReference type="ChEBI" id="CHEBI:58307"/>
        <dbReference type="EC" id="1.3.8.5"/>
    </reaction>
    <physiologicalReaction direction="left-to-right" evidence="15">
        <dbReference type="Rhea" id="RHEA:43781"/>
    </physiologicalReaction>
</comment>
<evidence type="ECO:0000256" key="1">
    <source>
        <dbReference type="ARBA" id="ARBA00001974"/>
    </source>
</evidence>
<sequence>MVSCRVFMSRALQINRSSIGRRSLHITATHHQSAPGPLTRLTEDERLLQESVRRLAQDKLLPRVRAMEQQGRVDQDVLDQLFQAGLMGAELEPEIGGSGCGFLGLMLAVEELARVDASLAVLVDIQNTLVVAIIRRFGTEEQRRRYLPLLAQSWVGSFCLSEAGSGSDAFALSCKAKKDSQGQYVIDGSKLWISNSDVAKIFVVFARLEGTGPADGHRGVTAFLVERDTPGLEIARPERKLGLEASGTCALQFNGVKAQLLGEAGVGYRYAAALLNESRVGIGAQMIGLARGCLDATLPYLMERRQFGQPIWGFQSVQHQVARMATELECSRLLVYNAARCVEAGEDVRMPASMAKLHSSEMAQRVASQCIDLMGGLGFTKDYPQEKFYRDCKAGTIYEGTSNMQLTTIAKCIEKIQAQS</sequence>
<comment type="caution">
    <text evidence="26">The sequence shown here is derived from an EMBL/GenBank/DDBJ whole genome shotgun (WGS) entry which is preliminary data.</text>
</comment>
<evidence type="ECO:0000256" key="14">
    <source>
        <dbReference type="ARBA" id="ARBA00042821"/>
    </source>
</evidence>
<dbReference type="SUPFAM" id="SSF56645">
    <property type="entry name" value="Acyl-CoA dehydrogenase NM domain-like"/>
    <property type="match status" value="1"/>
</dbReference>
<keyword evidence="7" id="KW-0276">Fatty acid metabolism</keyword>
<feature type="domain" description="Acyl-CoA oxidase/dehydrogenase middle" evidence="24">
    <location>
        <begin position="157"/>
        <end position="256"/>
    </location>
</feature>
<dbReference type="Proteomes" id="UP001627154">
    <property type="component" value="Unassembled WGS sequence"/>
</dbReference>
<dbReference type="InterPro" id="IPR006091">
    <property type="entry name" value="Acyl-CoA_Oxase/DH_mid-dom"/>
</dbReference>
<keyword evidence="27" id="KW-1185">Reference proteome</keyword>
<evidence type="ECO:0000256" key="10">
    <source>
        <dbReference type="ARBA" id="ARBA00037895"/>
    </source>
</evidence>
<comment type="catalytic activity">
    <reaction evidence="20">
        <text>(2S)-2-methylbutanoyl-CoA + oxidized [electron-transfer flavoprotein] + H(+) = (2E)-2-methylbut-2-enoyl-CoA + reduced [electron-transfer flavoprotein]</text>
        <dbReference type="Rhea" id="RHEA:48256"/>
        <dbReference type="Rhea" id="RHEA-COMP:10685"/>
        <dbReference type="Rhea" id="RHEA-COMP:10686"/>
        <dbReference type="ChEBI" id="CHEBI:15378"/>
        <dbReference type="ChEBI" id="CHEBI:57337"/>
        <dbReference type="ChEBI" id="CHEBI:57692"/>
        <dbReference type="ChEBI" id="CHEBI:58307"/>
        <dbReference type="ChEBI" id="CHEBI:88166"/>
    </reaction>
    <physiologicalReaction direction="left-to-right" evidence="20">
        <dbReference type="Rhea" id="RHEA:48257"/>
    </physiologicalReaction>
</comment>
<dbReference type="GO" id="GO:0006631">
    <property type="term" value="P:fatty acid metabolic process"/>
    <property type="evidence" value="ECO:0007669"/>
    <property type="project" value="UniProtKB-KW"/>
</dbReference>
<comment type="pathway">
    <text evidence="10">Amino-acid degradation; L-isoleucine degradation.</text>
</comment>
<dbReference type="EMBL" id="JBJJXI010000085">
    <property type="protein sequence ID" value="KAL3395121.1"/>
    <property type="molecule type" value="Genomic_DNA"/>
</dbReference>
<dbReference type="Pfam" id="PF00441">
    <property type="entry name" value="Acyl-CoA_dh_1"/>
    <property type="match status" value="1"/>
</dbReference>
<evidence type="ECO:0000313" key="26">
    <source>
        <dbReference type="EMBL" id="KAL3395121.1"/>
    </source>
</evidence>
<dbReference type="Gene3D" id="1.20.140.10">
    <property type="entry name" value="Butyryl-CoA Dehydrogenase, subunit A, domain 3"/>
    <property type="match status" value="1"/>
</dbReference>
<evidence type="ECO:0000256" key="16">
    <source>
        <dbReference type="ARBA" id="ARBA00048307"/>
    </source>
</evidence>
<dbReference type="PROSITE" id="PS00072">
    <property type="entry name" value="ACYL_COA_DH_1"/>
    <property type="match status" value="1"/>
</dbReference>
<comment type="catalytic activity">
    <reaction evidence="19">
        <text>hexanoyl-CoA + oxidized [electron-transfer flavoprotein] + H(+) = (2E)-hexenoyl-CoA + reduced [electron-transfer flavoprotein]</text>
        <dbReference type="Rhea" id="RHEA:43464"/>
        <dbReference type="Rhea" id="RHEA-COMP:10685"/>
        <dbReference type="Rhea" id="RHEA-COMP:10686"/>
        <dbReference type="ChEBI" id="CHEBI:15378"/>
        <dbReference type="ChEBI" id="CHEBI:57692"/>
        <dbReference type="ChEBI" id="CHEBI:58307"/>
        <dbReference type="ChEBI" id="CHEBI:62077"/>
        <dbReference type="ChEBI" id="CHEBI:62620"/>
    </reaction>
    <physiologicalReaction direction="left-to-right" evidence="19">
        <dbReference type="Rhea" id="RHEA:43465"/>
    </physiologicalReaction>
</comment>
<dbReference type="InterPro" id="IPR037069">
    <property type="entry name" value="AcylCoA_DH/ox_N_sf"/>
</dbReference>
<evidence type="ECO:0000256" key="9">
    <source>
        <dbReference type="ARBA" id="ARBA00023098"/>
    </source>
</evidence>
<evidence type="ECO:0000313" key="27">
    <source>
        <dbReference type="Proteomes" id="UP001627154"/>
    </source>
</evidence>
<protein>
    <recommendedName>
        <fullName evidence="12">Short/branched chain specific acyl-CoA dehydrogenase, mitochondrial</fullName>
        <ecNumber evidence="11">1.3.8.5</ecNumber>
    </recommendedName>
    <alternativeName>
        <fullName evidence="14">2-methyl branched chain acyl-CoA dehydrogenase</fullName>
    </alternativeName>
    <alternativeName>
        <fullName evidence="13">2-methylbutyryl-coenzyme A dehydrogenase</fullName>
    </alternativeName>
</protein>